<dbReference type="PRINTS" id="PR00148">
    <property type="entry name" value="ENOLASE"/>
</dbReference>
<dbReference type="GO" id="GO:0000287">
    <property type="term" value="F:magnesium ion binding"/>
    <property type="evidence" value="ECO:0007669"/>
    <property type="project" value="InterPro"/>
</dbReference>
<dbReference type="Gene3D" id="3.30.390.10">
    <property type="entry name" value="Enolase-like, N-terminal domain"/>
    <property type="match status" value="2"/>
</dbReference>
<dbReference type="GO" id="GO:0004634">
    <property type="term" value="F:phosphopyruvate hydratase activity"/>
    <property type="evidence" value="ECO:0007669"/>
    <property type="project" value="UniProtKB-EC"/>
</dbReference>
<evidence type="ECO:0000256" key="1">
    <source>
        <dbReference type="ARBA" id="ARBA00001946"/>
    </source>
</evidence>
<keyword evidence="8" id="KW-0456">Lyase</keyword>
<proteinExistence type="inferred from homology"/>
<evidence type="ECO:0000256" key="5">
    <source>
        <dbReference type="ARBA" id="ARBA00017068"/>
    </source>
</evidence>
<dbReference type="EC" id="4.2.1.11" evidence="4"/>
<dbReference type="AlphaFoldDB" id="A0A336M011"/>
<dbReference type="PROSITE" id="PS00164">
    <property type="entry name" value="ENOLASE"/>
    <property type="match status" value="2"/>
</dbReference>
<dbReference type="Pfam" id="PF03952">
    <property type="entry name" value="Enolase_N"/>
    <property type="match status" value="2"/>
</dbReference>
<dbReference type="SUPFAM" id="SSF51604">
    <property type="entry name" value="Enolase C-terminal domain-like"/>
    <property type="match status" value="2"/>
</dbReference>
<evidence type="ECO:0000259" key="11">
    <source>
        <dbReference type="SMART" id="SM01192"/>
    </source>
</evidence>
<dbReference type="PANTHER" id="PTHR11902">
    <property type="entry name" value="ENOLASE"/>
    <property type="match status" value="1"/>
</dbReference>
<dbReference type="FunFam" id="3.20.20.120:FF:000002">
    <property type="entry name" value="Enolase 1"/>
    <property type="match status" value="2"/>
</dbReference>
<feature type="domain" description="Enolase N-terminal" evidence="12">
    <location>
        <begin position="21"/>
        <end position="152"/>
    </location>
</feature>
<dbReference type="GO" id="GO:0000015">
    <property type="term" value="C:phosphopyruvate hydratase complex"/>
    <property type="evidence" value="ECO:0007669"/>
    <property type="project" value="InterPro"/>
</dbReference>
<evidence type="ECO:0000313" key="13">
    <source>
        <dbReference type="EMBL" id="SSX22339.1"/>
    </source>
</evidence>
<dbReference type="Pfam" id="PF00113">
    <property type="entry name" value="Enolase_C"/>
    <property type="match status" value="2"/>
</dbReference>
<evidence type="ECO:0000256" key="3">
    <source>
        <dbReference type="ARBA" id="ARBA00009604"/>
    </source>
</evidence>
<dbReference type="HAMAP" id="MF_00318">
    <property type="entry name" value="Enolase"/>
    <property type="match status" value="2"/>
</dbReference>
<dbReference type="InterPro" id="IPR036849">
    <property type="entry name" value="Enolase-like_C_sf"/>
</dbReference>
<dbReference type="InterPro" id="IPR000941">
    <property type="entry name" value="Enolase"/>
</dbReference>
<evidence type="ECO:0000256" key="4">
    <source>
        <dbReference type="ARBA" id="ARBA00012058"/>
    </source>
</evidence>
<feature type="domain" description="Enolase C-terminal TIM barrel" evidence="11">
    <location>
        <begin position="598"/>
        <end position="888"/>
    </location>
</feature>
<dbReference type="NCBIfam" id="TIGR01060">
    <property type="entry name" value="eno"/>
    <property type="match status" value="2"/>
</dbReference>
<evidence type="ECO:0000256" key="8">
    <source>
        <dbReference type="ARBA" id="ARBA00023239"/>
    </source>
</evidence>
<evidence type="ECO:0000259" key="12">
    <source>
        <dbReference type="SMART" id="SM01193"/>
    </source>
</evidence>
<evidence type="ECO:0000256" key="10">
    <source>
        <dbReference type="ARBA" id="ARBA00032132"/>
    </source>
</evidence>
<evidence type="ECO:0000256" key="9">
    <source>
        <dbReference type="ARBA" id="ARBA00031125"/>
    </source>
</evidence>
<comment type="pathway">
    <text evidence="2">Carbohydrate degradation; glycolysis; pyruvate from D-glyceraldehyde 3-phosphate: step 4/5.</text>
</comment>
<dbReference type="CDD" id="cd03313">
    <property type="entry name" value="enolase"/>
    <property type="match status" value="2"/>
</dbReference>
<dbReference type="GO" id="GO:0006096">
    <property type="term" value="P:glycolytic process"/>
    <property type="evidence" value="ECO:0007669"/>
    <property type="project" value="UniProtKB-UniPathway"/>
</dbReference>
<name>A0A336M011_CULSO</name>
<feature type="domain" description="Enolase C-terminal TIM barrel" evidence="11">
    <location>
        <begin position="160"/>
        <end position="450"/>
    </location>
</feature>
<dbReference type="UniPathway" id="UPA00109">
    <property type="reaction ID" value="UER00187"/>
</dbReference>
<dbReference type="PANTHER" id="PTHR11902:SF1">
    <property type="entry name" value="ENOLASE"/>
    <property type="match status" value="1"/>
</dbReference>
<dbReference type="Gene3D" id="3.20.20.120">
    <property type="entry name" value="Enolase-like C-terminal domain"/>
    <property type="match status" value="2"/>
</dbReference>
<accession>A0A336M011</accession>
<feature type="domain" description="Enolase N-terminal" evidence="12">
    <location>
        <begin position="459"/>
        <end position="590"/>
    </location>
</feature>
<protein>
    <recommendedName>
        <fullName evidence="5">Enolase</fullName>
        <ecNumber evidence="4">4.2.1.11</ecNumber>
    </recommendedName>
    <alternativeName>
        <fullName evidence="9">2-phospho-D-glycerate hydro-lyase</fullName>
    </alternativeName>
    <alternativeName>
        <fullName evidence="10">2-phosphoglycerate dehydratase</fullName>
    </alternativeName>
</protein>
<dbReference type="SMART" id="SM01193">
    <property type="entry name" value="Enolase_N"/>
    <property type="match status" value="2"/>
</dbReference>
<dbReference type="FunFam" id="3.30.390.10:FF:000001">
    <property type="entry name" value="Enolase"/>
    <property type="match status" value="2"/>
</dbReference>
<dbReference type="InterPro" id="IPR029017">
    <property type="entry name" value="Enolase-like_N"/>
</dbReference>
<dbReference type="SMART" id="SM01192">
    <property type="entry name" value="Enolase_C"/>
    <property type="match status" value="2"/>
</dbReference>
<organism evidence="13">
    <name type="scientific">Culicoides sonorensis</name>
    <name type="common">Biting midge</name>
    <dbReference type="NCBI Taxonomy" id="179676"/>
    <lineage>
        <taxon>Eukaryota</taxon>
        <taxon>Metazoa</taxon>
        <taxon>Ecdysozoa</taxon>
        <taxon>Arthropoda</taxon>
        <taxon>Hexapoda</taxon>
        <taxon>Insecta</taxon>
        <taxon>Pterygota</taxon>
        <taxon>Neoptera</taxon>
        <taxon>Endopterygota</taxon>
        <taxon>Diptera</taxon>
        <taxon>Nematocera</taxon>
        <taxon>Chironomoidea</taxon>
        <taxon>Ceratopogonidae</taxon>
        <taxon>Ceratopogoninae</taxon>
        <taxon>Culicoides</taxon>
        <taxon>Monoculicoides</taxon>
    </lineage>
</organism>
<keyword evidence="6" id="KW-0460">Magnesium</keyword>
<evidence type="ECO:0000256" key="7">
    <source>
        <dbReference type="ARBA" id="ARBA00023152"/>
    </source>
</evidence>
<dbReference type="InterPro" id="IPR020811">
    <property type="entry name" value="Enolase_N"/>
</dbReference>
<dbReference type="SFLD" id="SFLDS00001">
    <property type="entry name" value="Enolase"/>
    <property type="match status" value="2"/>
</dbReference>
<dbReference type="SFLD" id="SFLDG00178">
    <property type="entry name" value="enolase"/>
    <property type="match status" value="2"/>
</dbReference>
<dbReference type="InterPro" id="IPR020810">
    <property type="entry name" value="Enolase_C"/>
</dbReference>
<evidence type="ECO:0000256" key="6">
    <source>
        <dbReference type="ARBA" id="ARBA00022842"/>
    </source>
</evidence>
<gene>
    <name evidence="13" type="primary">CSON006577</name>
</gene>
<reference evidence="13" key="1">
    <citation type="submission" date="2018-07" db="EMBL/GenBank/DDBJ databases">
        <authorList>
            <person name="Quirk P.G."/>
            <person name="Krulwich T.A."/>
        </authorList>
    </citation>
    <scope>NUCLEOTIDE SEQUENCE</scope>
</reference>
<dbReference type="SFLD" id="SFLDF00002">
    <property type="entry name" value="enolase"/>
    <property type="match status" value="2"/>
</dbReference>
<dbReference type="SUPFAM" id="SSF54826">
    <property type="entry name" value="Enolase N-terminal domain-like"/>
    <property type="match status" value="2"/>
</dbReference>
<evidence type="ECO:0000256" key="2">
    <source>
        <dbReference type="ARBA" id="ARBA00005031"/>
    </source>
</evidence>
<comment type="similarity">
    <text evidence="3">Belongs to the enolase family.</text>
</comment>
<dbReference type="VEuPathDB" id="VectorBase:CSON006577"/>
<sequence>MSKVVEEAFQSIVLNRLEMTIKSIKARQIFDSRGNPTVEVDLVTDLGLFRAAVPSGASTGIHEALELRDQIKENYHGKSVFKAIENINKFLGPEVIKSGICVTEQAKIDELMIKLDGTENKSKYGANAILGISLAVCKAGAAARGIPLYKHIADLAGNTNIVLPCPAFNVINGGSHAGNKLAMQEFMILPTGASSFSEAMKMGSEVYHHLKNVIKAKFGLDATAVGDEGGFAPNILDNKEGLQLIVDAVAKAGYTGKIEIGMDVAASEFFKDGLYDLDFKNPKSDKATWLKPDKLGELYQSFCKDFPIVSIEDPFDQDDWDAWTKMTAGTSIQIVGDDLTVTNPKRIQTAVDKKACNCLLLKVNQIGSVTESIAAHNLAKKNGWGTMVSHRSGETEDTFIADLVVGLSTGQIKTGAPCRSERLAKYNQILRIEEELGANAKFAGKNFRRPITVVLEMTIKSIKARQIFDSRGNPTVEVDLVTDLGLFRAAVPSGASTGIHEALELRDEDKANYHGKSVLKAVDNINKSLGPEVIKSGICVTEQAKIDELMIKLDGTENKSKYGANAILGISLAVCKAGAAARGIPLYKHIADLAGNTNIVLPCPAFNVINGGSHAGNKLAMQEFMILPTGASSFSEAMKMGSEVYHHLKNVIKAKFGLDATAVGDEGGFAPNILDNKEGLQLIVDAVAKAGYTGKIEIGMDVAASEFFKDGLYDLDFKNPKSDKATWLKPDKLGELYQSFCKDFPIVSIEDPFDQDDWDAWTKMTAGTSIQIVGDDLTVTNPKRIQTAVDKKACNCLLLKVNQIGSVTESIAAHNLAKKNGWGTMVSHRSGETEDTFIADLVVGLSTGQIKTGAPCRSERLAKYNQILRIEEELGANAKFAGKNFRRPV</sequence>
<keyword evidence="7" id="KW-0324">Glycolysis</keyword>
<dbReference type="EMBL" id="UFQT01000246">
    <property type="protein sequence ID" value="SSX22339.1"/>
    <property type="molecule type" value="Genomic_DNA"/>
</dbReference>
<comment type="cofactor">
    <cofactor evidence="1">
        <name>Mg(2+)</name>
        <dbReference type="ChEBI" id="CHEBI:18420"/>
    </cofactor>
</comment>
<dbReference type="InterPro" id="IPR020809">
    <property type="entry name" value="Enolase_CS"/>
</dbReference>